<dbReference type="AlphaFoldDB" id="A0A5C3P3W8"/>
<sequence length="350" mass="39055">MAYITLQHGFQAPPRSISTAHPLVLVLGAAGNTGHGIIQSLLASECYRVAAMIRPGSALKPETLALRDAGVEIRIGDLEDDLEQHMFTLQDVDVLISAVSAFALDKQRNIILAAKEVGVGRVIPCDWGTPGAKGVRELHNQKLVIRELIQEIGVPYTFIDVGWWMQPYLPLPVRSNPEFTLVKGTTRLVGPGAATNVRILVTHRDHIGTFVIRIIADPRTLNKAVIIWEDQVSQDEAYEIGARISGDGDKMKETFLNVTPEELLRNIEQGKAMIAKNPHDMHGHLLLRRSEHRYSLHVLGENTLENAKRLGYLDSRELYPDNPTTTLEEFAMEFYAAENPTDLYYPNRKV</sequence>
<accession>A0A5C3P3W8</accession>
<reference evidence="4 5" key="1">
    <citation type="journal article" date="2019" name="Nat. Ecol. Evol.">
        <title>Megaphylogeny resolves global patterns of mushroom evolution.</title>
        <authorList>
            <person name="Varga T."/>
            <person name="Krizsan K."/>
            <person name="Foldi C."/>
            <person name="Dima B."/>
            <person name="Sanchez-Garcia M."/>
            <person name="Sanchez-Ramirez S."/>
            <person name="Szollosi G.J."/>
            <person name="Szarkandi J.G."/>
            <person name="Papp V."/>
            <person name="Albert L."/>
            <person name="Andreopoulos W."/>
            <person name="Angelini C."/>
            <person name="Antonin V."/>
            <person name="Barry K.W."/>
            <person name="Bougher N.L."/>
            <person name="Buchanan P."/>
            <person name="Buyck B."/>
            <person name="Bense V."/>
            <person name="Catcheside P."/>
            <person name="Chovatia M."/>
            <person name="Cooper J."/>
            <person name="Damon W."/>
            <person name="Desjardin D."/>
            <person name="Finy P."/>
            <person name="Geml J."/>
            <person name="Haridas S."/>
            <person name="Hughes K."/>
            <person name="Justo A."/>
            <person name="Karasinski D."/>
            <person name="Kautmanova I."/>
            <person name="Kiss B."/>
            <person name="Kocsube S."/>
            <person name="Kotiranta H."/>
            <person name="LaButti K.M."/>
            <person name="Lechner B.E."/>
            <person name="Liimatainen K."/>
            <person name="Lipzen A."/>
            <person name="Lukacs Z."/>
            <person name="Mihaltcheva S."/>
            <person name="Morgado L.N."/>
            <person name="Niskanen T."/>
            <person name="Noordeloos M.E."/>
            <person name="Ohm R.A."/>
            <person name="Ortiz-Santana B."/>
            <person name="Ovrebo C."/>
            <person name="Racz N."/>
            <person name="Riley R."/>
            <person name="Savchenko A."/>
            <person name="Shiryaev A."/>
            <person name="Soop K."/>
            <person name="Spirin V."/>
            <person name="Szebenyi C."/>
            <person name="Tomsovsky M."/>
            <person name="Tulloss R.E."/>
            <person name="Uehling J."/>
            <person name="Grigoriev I.V."/>
            <person name="Vagvolgyi C."/>
            <person name="Papp T."/>
            <person name="Martin F.M."/>
            <person name="Miettinen O."/>
            <person name="Hibbett D.S."/>
            <person name="Nagy L.G."/>
        </authorList>
    </citation>
    <scope>NUCLEOTIDE SEQUENCE [LARGE SCALE GENOMIC DNA]</scope>
    <source>
        <strain evidence="4 5">HHB13444</strain>
    </source>
</reference>
<organism evidence="4 5">
    <name type="scientific">Polyporus arcularius HHB13444</name>
    <dbReference type="NCBI Taxonomy" id="1314778"/>
    <lineage>
        <taxon>Eukaryota</taxon>
        <taxon>Fungi</taxon>
        <taxon>Dikarya</taxon>
        <taxon>Basidiomycota</taxon>
        <taxon>Agaricomycotina</taxon>
        <taxon>Agaricomycetes</taxon>
        <taxon>Polyporales</taxon>
        <taxon>Polyporaceae</taxon>
        <taxon>Polyporus</taxon>
    </lineage>
</organism>
<dbReference type="Pfam" id="PF05368">
    <property type="entry name" value="NmrA"/>
    <property type="match status" value="1"/>
</dbReference>
<evidence type="ECO:0000256" key="2">
    <source>
        <dbReference type="ARBA" id="ARBA00023002"/>
    </source>
</evidence>
<dbReference type="Gene3D" id="3.40.50.720">
    <property type="entry name" value="NAD(P)-binding Rossmann-like Domain"/>
    <property type="match status" value="1"/>
</dbReference>
<keyword evidence="2" id="KW-0560">Oxidoreductase</keyword>
<evidence type="ECO:0000313" key="5">
    <source>
        <dbReference type="Proteomes" id="UP000308197"/>
    </source>
</evidence>
<dbReference type="InterPro" id="IPR008030">
    <property type="entry name" value="NmrA-like"/>
</dbReference>
<evidence type="ECO:0000256" key="1">
    <source>
        <dbReference type="ARBA" id="ARBA00022857"/>
    </source>
</evidence>
<dbReference type="STRING" id="1314778.A0A5C3P3W8"/>
<dbReference type="InterPro" id="IPR051609">
    <property type="entry name" value="NmrA/Isoflavone_reductase-like"/>
</dbReference>
<evidence type="ECO:0000313" key="4">
    <source>
        <dbReference type="EMBL" id="TFK84355.1"/>
    </source>
</evidence>
<dbReference type="PANTHER" id="PTHR47706">
    <property type="entry name" value="NMRA-LIKE FAMILY PROTEIN"/>
    <property type="match status" value="1"/>
</dbReference>
<dbReference type="Proteomes" id="UP000308197">
    <property type="component" value="Unassembled WGS sequence"/>
</dbReference>
<gene>
    <name evidence="4" type="ORF">K466DRAFT_665225</name>
</gene>
<dbReference type="GO" id="GO:0016491">
    <property type="term" value="F:oxidoreductase activity"/>
    <property type="evidence" value="ECO:0007669"/>
    <property type="project" value="UniProtKB-KW"/>
</dbReference>
<feature type="domain" description="NmrA-like" evidence="3">
    <location>
        <begin position="23"/>
        <end position="330"/>
    </location>
</feature>
<protein>
    <submittedName>
        <fullName evidence="4">NAD(P)-binding protein</fullName>
    </submittedName>
</protein>
<dbReference type="Gene3D" id="3.90.25.10">
    <property type="entry name" value="UDP-galactose 4-epimerase, domain 1"/>
    <property type="match status" value="1"/>
</dbReference>
<name>A0A5C3P3W8_9APHY</name>
<dbReference type="EMBL" id="ML211322">
    <property type="protein sequence ID" value="TFK84355.1"/>
    <property type="molecule type" value="Genomic_DNA"/>
</dbReference>
<dbReference type="InParanoid" id="A0A5C3P3W8"/>
<dbReference type="PANTHER" id="PTHR47706:SF9">
    <property type="entry name" value="NMRA-LIKE DOMAIN-CONTAINING PROTEIN-RELATED"/>
    <property type="match status" value="1"/>
</dbReference>
<proteinExistence type="predicted"/>
<dbReference type="InterPro" id="IPR036291">
    <property type="entry name" value="NAD(P)-bd_dom_sf"/>
</dbReference>
<evidence type="ECO:0000259" key="3">
    <source>
        <dbReference type="Pfam" id="PF05368"/>
    </source>
</evidence>
<keyword evidence="1" id="KW-0521">NADP</keyword>
<keyword evidence="5" id="KW-1185">Reference proteome</keyword>
<dbReference type="SUPFAM" id="SSF51735">
    <property type="entry name" value="NAD(P)-binding Rossmann-fold domains"/>
    <property type="match status" value="1"/>
</dbReference>